<dbReference type="Gene3D" id="1.10.357.10">
    <property type="entry name" value="Tetracycline Repressor, domain 2"/>
    <property type="match status" value="1"/>
</dbReference>
<keyword evidence="8" id="KW-1185">Reference proteome</keyword>
<keyword evidence="3 5" id="KW-0238">DNA-binding</keyword>
<evidence type="ECO:0000313" key="8">
    <source>
        <dbReference type="Proteomes" id="UP000199054"/>
    </source>
</evidence>
<evidence type="ECO:0000256" key="4">
    <source>
        <dbReference type="ARBA" id="ARBA00023163"/>
    </source>
</evidence>
<protein>
    <submittedName>
        <fullName evidence="7">Transcriptional regulator, TetR family</fullName>
    </submittedName>
</protein>
<dbReference type="AlphaFoldDB" id="A0A1H8LCR7"/>
<feature type="DNA-binding region" description="H-T-H motif" evidence="5">
    <location>
        <begin position="32"/>
        <end position="51"/>
    </location>
</feature>
<evidence type="ECO:0000256" key="2">
    <source>
        <dbReference type="ARBA" id="ARBA00023015"/>
    </source>
</evidence>
<accession>A0A1H8LCR7</accession>
<dbReference type="RefSeq" id="WP_170851898.1">
    <property type="nucleotide sequence ID" value="NZ_CP067125.1"/>
</dbReference>
<dbReference type="Pfam" id="PF08361">
    <property type="entry name" value="TetR_C_2"/>
    <property type="match status" value="1"/>
</dbReference>
<dbReference type="InterPro" id="IPR013572">
    <property type="entry name" value="Tscrpt_reg_MAATS_C"/>
</dbReference>
<proteinExistence type="predicted"/>
<dbReference type="GO" id="GO:0000976">
    <property type="term" value="F:transcription cis-regulatory region binding"/>
    <property type="evidence" value="ECO:0007669"/>
    <property type="project" value="TreeGrafter"/>
</dbReference>
<reference evidence="7 8" key="1">
    <citation type="submission" date="2016-10" db="EMBL/GenBank/DDBJ databases">
        <authorList>
            <person name="de Groot N.N."/>
        </authorList>
    </citation>
    <scope>NUCLEOTIDE SEQUENCE [LARGE SCALE GENOMIC DNA]</scope>
    <source>
        <strain evidence="7 8">DSM 8512</strain>
    </source>
</reference>
<dbReference type="Proteomes" id="UP000199054">
    <property type="component" value="Unassembled WGS sequence"/>
</dbReference>
<dbReference type="GO" id="GO:0003700">
    <property type="term" value="F:DNA-binding transcription factor activity"/>
    <property type="evidence" value="ECO:0007669"/>
    <property type="project" value="TreeGrafter"/>
</dbReference>
<evidence type="ECO:0000256" key="5">
    <source>
        <dbReference type="PROSITE-ProRule" id="PRU00335"/>
    </source>
</evidence>
<evidence type="ECO:0000256" key="1">
    <source>
        <dbReference type="ARBA" id="ARBA00022491"/>
    </source>
</evidence>
<dbReference type="PANTHER" id="PTHR30055:SF240">
    <property type="entry name" value="HTH-TYPE TRANSCRIPTIONAL REGULATOR ACRR"/>
    <property type="match status" value="1"/>
</dbReference>
<evidence type="ECO:0000259" key="6">
    <source>
        <dbReference type="PROSITE" id="PS50977"/>
    </source>
</evidence>
<dbReference type="PANTHER" id="PTHR30055">
    <property type="entry name" value="HTH-TYPE TRANSCRIPTIONAL REGULATOR RUTR"/>
    <property type="match status" value="1"/>
</dbReference>
<gene>
    <name evidence="7" type="ORF">SAMN04489859_102952</name>
</gene>
<dbReference type="InterPro" id="IPR036271">
    <property type="entry name" value="Tet_transcr_reg_TetR-rel_C_sf"/>
</dbReference>
<name>A0A1H8LCR7_9RHOB</name>
<dbReference type="EMBL" id="FODE01000029">
    <property type="protein sequence ID" value="SEO02935.1"/>
    <property type="molecule type" value="Genomic_DNA"/>
</dbReference>
<sequence length="209" mass="23664">MRQTREGTEQTRLALLDAAEALFYEKGAASTSVIDISRTAGLTRGAFYHHFKDKAAIFQVMIERARAAERTLPDTAMTEDGDPLAILRAFCTTVFEVFVEDRVQQRAFAIVMHRREALGDLEPLAQERRDEICRTSHSYQRLLEQAQKAGRLSPGWTPPVAAATLYSMMMGLLDQWLRAPERFDARRVGLACINQLFDSFERCPAPPDR</sequence>
<dbReference type="InterPro" id="IPR050109">
    <property type="entry name" value="HTH-type_TetR-like_transc_reg"/>
</dbReference>
<dbReference type="InterPro" id="IPR001647">
    <property type="entry name" value="HTH_TetR"/>
</dbReference>
<dbReference type="PRINTS" id="PR00455">
    <property type="entry name" value="HTHTETR"/>
</dbReference>
<keyword evidence="2" id="KW-0805">Transcription regulation</keyword>
<keyword evidence="4" id="KW-0804">Transcription</keyword>
<organism evidence="7 8">
    <name type="scientific">Paracoccus alcaliphilus</name>
    <dbReference type="NCBI Taxonomy" id="34002"/>
    <lineage>
        <taxon>Bacteria</taxon>
        <taxon>Pseudomonadati</taxon>
        <taxon>Pseudomonadota</taxon>
        <taxon>Alphaproteobacteria</taxon>
        <taxon>Rhodobacterales</taxon>
        <taxon>Paracoccaceae</taxon>
        <taxon>Paracoccus</taxon>
    </lineage>
</organism>
<evidence type="ECO:0000313" key="7">
    <source>
        <dbReference type="EMBL" id="SEO02935.1"/>
    </source>
</evidence>
<dbReference type="InterPro" id="IPR009057">
    <property type="entry name" value="Homeodomain-like_sf"/>
</dbReference>
<dbReference type="SUPFAM" id="SSF48498">
    <property type="entry name" value="Tetracyclin repressor-like, C-terminal domain"/>
    <property type="match status" value="1"/>
</dbReference>
<evidence type="ECO:0000256" key="3">
    <source>
        <dbReference type="ARBA" id="ARBA00023125"/>
    </source>
</evidence>
<dbReference type="STRING" id="34002.SAMN04489859_102952"/>
<dbReference type="Pfam" id="PF00440">
    <property type="entry name" value="TetR_N"/>
    <property type="match status" value="1"/>
</dbReference>
<keyword evidence="1" id="KW-0678">Repressor</keyword>
<dbReference type="PROSITE" id="PS50977">
    <property type="entry name" value="HTH_TETR_2"/>
    <property type="match status" value="1"/>
</dbReference>
<dbReference type="SUPFAM" id="SSF46689">
    <property type="entry name" value="Homeodomain-like"/>
    <property type="match status" value="1"/>
</dbReference>
<feature type="domain" description="HTH tetR-type" evidence="6">
    <location>
        <begin position="9"/>
        <end position="69"/>
    </location>
</feature>